<dbReference type="CDD" id="cd00207">
    <property type="entry name" value="fer2"/>
    <property type="match status" value="1"/>
</dbReference>
<dbReference type="InterPro" id="IPR001709">
    <property type="entry name" value="Flavoprot_Pyr_Nucl_cyt_Rdtase"/>
</dbReference>
<dbReference type="GO" id="GO:0051536">
    <property type="term" value="F:iron-sulfur cluster binding"/>
    <property type="evidence" value="ECO:0007669"/>
    <property type="project" value="InterPro"/>
</dbReference>
<sequence length="604" mass="66700">MTPWMRTLHKWVGLIVGLQFMVWLGSGLMMSLLDPEKIEGSAQRAEAVANPAWPSTTVSASVALAAAKGEAATLDSGWLLQQPVYRLQSPEGTEVIDARDGKRIAIDAAVAAKVAQAAYAGDGEAAAPQYLQKTLETRANPDPVWRVDFSDGQDTSIYVSAHSGQVMEHRNATWRLFDIFWMLHIMDYSSRVNFNNPLVVGMGIGGLWLALTGVWLLIASFHLQEFIPRRWRSRRQLMVYAPGGAHLRTVEVANGDSVYVALAREGIQLPSNCGGGQSCGLCEVRVRTGAGKATAADRAHVPEAKRKVGCRLACNLQVDDDIEIEVAGGASLWTEHWARVEKVVAVTPFLREIHLRPEQAADTQFQPGCYLQLHVPEYELPRSAVWHPAEHDEDWKALSLPATLQNKAAVRRSYSLATPVSNADGGLVLLVRFSPGWQENRKHPPGKGSSYAYTLREGDRVRYSGPFGDFALSGSEREKIFIGAGAGMAPLRALIQQRLDEGGGERIHYWYGARGERDCPYVEQMQELAHEHANFSWHPVWSGQGSDARRVHEAMHEDLLKQHPDLAGCEFYLCGPPAMLAATRQLLRKLGVADERVAFDDFKI</sequence>
<feature type="transmembrane region" description="Helical" evidence="3">
    <location>
        <begin position="12"/>
        <end position="33"/>
    </location>
</feature>
<dbReference type="OrthoDB" id="9806195at2"/>
<feature type="transmembrane region" description="Helical" evidence="3">
    <location>
        <begin position="198"/>
        <end position="223"/>
    </location>
</feature>
<keyword evidence="3" id="KW-0812">Transmembrane</keyword>
<dbReference type="Gene3D" id="3.10.20.30">
    <property type="match status" value="1"/>
</dbReference>
<dbReference type="PANTHER" id="PTHR43644:SF1">
    <property type="entry name" value="NAD(P)H-FLAVIN REDUCTASE"/>
    <property type="match status" value="1"/>
</dbReference>
<evidence type="ECO:0008006" key="8">
    <source>
        <dbReference type="Google" id="ProtNLM"/>
    </source>
</evidence>
<feature type="domain" description="2Fe-2S ferredoxin-type" evidence="4">
    <location>
        <begin position="235"/>
        <end position="330"/>
    </location>
</feature>
<evidence type="ECO:0000256" key="3">
    <source>
        <dbReference type="SAM" id="Phobius"/>
    </source>
</evidence>
<dbReference type="SUPFAM" id="SSF63380">
    <property type="entry name" value="Riboflavin synthase domain-like"/>
    <property type="match status" value="1"/>
</dbReference>
<dbReference type="PROSITE" id="PS51384">
    <property type="entry name" value="FAD_FR"/>
    <property type="match status" value="1"/>
</dbReference>
<accession>A0A0R0CP44</accession>
<dbReference type="SUPFAM" id="SSF52343">
    <property type="entry name" value="Ferredoxin reductase-like, C-terminal NADP-linked domain"/>
    <property type="match status" value="1"/>
</dbReference>
<dbReference type="InterPro" id="IPR012675">
    <property type="entry name" value="Beta-grasp_dom_sf"/>
</dbReference>
<protein>
    <recommendedName>
        <fullName evidence="8">Na(+)-translocating NADH-quinone reductase subunit F</fullName>
    </recommendedName>
</protein>
<dbReference type="AlphaFoldDB" id="A0A0R0CP44"/>
<evidence type="ECO:0000313" key="7">
    <source>
        <dbReference type="Proteomes" id="UP000051863"/>
    </source>
</evidence>
<evidence type="ECO:0000256" key="1">
    <source>
        <dbReference type="ARBA" id="ARBA00022630"/>
    </source>
</evidence>
<keyword evidence="2" id="KW-0274">FAD</keyword>
<keyword evidence="3" id="KW-1133">Transmembrane helix</keyword>
<keyword evidence="1" id="KW-0285">Flavoprotein</keyword>
<dbReference type="PATRIC" id="fig|405446.3.peg.3932"/>
<proteinExistence type="predicted"/>
<dbReference type="SUPFAM" id="SSF54292">
    <property type="entry name" value="2Fe-2S ferredoxin-like"/>
    <property type="match status" value="1"/>
</dbReference>
<dbReference type="RefSeq" id="WP_057626911.1">
    <property type="nucleotide sequence ID" value="NZ_LDJJ01000009.1"/>
</dbReference>
<dbReference type="Pfam" id="PF03929">
    <property type="entry name" value="PepSY_TM"/>
    <property type="match status" value="1"/>
</dbReference>
<dbReference type="InterPro" id="IPR005625">
    <property type="entry name" value="PepSY-ass_TM"/>
</dbReference>
<feature type="domain" description="FAD-binding FR-type" evidence="5">
    <location>
        <begin position="333"/>
        <end position="473"/>
    </location>
</feature>
<evidence type="ECO:0000259" key="4">
    <source>
        <dbReference type="PROSITE" id="PS51085"/>
    </source>
</evidence>
<organism evidence="6 7">
    <name type="scientific">Stenotrophomonas terrae</name>
    <dbReference type="NCBI Taxonomy" id="405446"/>
    <lineage>
        <taxon>Bacteria</taxon>
        <taxon>Pseudomonadati</taxon>
        <taxon>Pseudomonadota</taxon>
        <taxon>Gammaproteobacteria</taxon>
        <taxon>Lysobacterales</taxon>
        <taxon>Lysobacteraceae</taxon>
        <taxon>Stenotrophomonas</taxon>
    </lineage>
</organism>
<dbReference type="PANTHER" id="PTHR43644">
    <property type="entry name" value="NA(+)-TRANSLOCATING NADH-QUINONE REDUCTASE SUBUNIT"/>
    <property type="match status" value="1"/>
</dbReference>
<dbReference type="GO" id="GO:0016491">
    <property type="term" value="F:oxidoreductase activity"/>
    <property type="evidence" value="ECO:0007669"/>
    <property type="project" value="InterPro"/>
</dbReference>
<dbReference type="PROSITE" id="PS51085">
    <property type="entry name" value="2FE2S_FER_2"/>
    <property type="match status" value="1"/>
</dbReference>
<dbReference type="InterPro" id="IPR036010">
    <property type="entry name" value="2Fe-2S_ferredoxin-like_sf"/>
</dbReference>
<keyword evidence="3" id="KW-0472">Membrane</keyword>
<dbReference type="InterPro" id="IPR017927">
    <property type="entry name" value="FAD-bd_FR_type"/>
</dbReference>
<dbReference type="EMBL" id="LDJJ01000009">
    <property type="protein sequence ID" value="KRG71397.1"/>
    <property type="molecule type" value="Genomic_DNA"/>
</dbReference>
<dbReference type="InterPro" id="IPR001041">
    <property type="entry name" value="2Fe-2S_ferredoxin-type"/>
</dbReference>
<keyword evidence="7" id="KW-1185">Reference proteome</keyword>
<dbReference type="InterPro" id="IPR017938">
    <property type="entry name" value="Riboflavin_synthase-like_b-brl"/>
</dbReference>
<dbReference type="PRINTS" id="PR00371">
    <property type="entry name" value="FPNCR"/>
</dbReference>
<gene>
    <name evidence="6" type="ORF">ABB27_03925</name>
</gene>
<dbReference type="InterPro" id="IPR001433">
    <property type="entry name" value="OxRdtase_FAD/NAD-bd"/>
</dbReference>
<dbReference type="Gene3D" id="3.40.50.80">
    <property type="entry name" value="Nucleotide-binding domain of ferredoxin-NADP reductase (FNR) module"/>
    <property type="match status" value="1"/>
</dbReference>
<evidence type="ECO:0000256" key="2">
    <source>
        <dbReference type="ARBA" id="ARBA00022827"/>
    </source>
</evidence>
<evidence type="ECO:0000259" key="5">
    <source>
        <dbReference type="PROSITE" id="PS51384"/>
    </source>
</evidence>
<dbReference type="Pfam" id="PF00175">
    <property type="entry name" value="NAD_binding_1"/>
    <property type="match status" value="1"/>
</dbReference>
<evidence type="ECO:0000313" key="6">
    <source>
        <dbReference type="EMBL" id="KRG71397.1"/>
    </source>
</evidence>
<comment type="caution">
    <text evidence="6">The sequence shown here is derived from an EMBL/GenBank/DDBJ whole genome shotgun (WGS) entry which is preliminary data.</text>
</comment>
<dbReference type="Pfam" id="PF00111">
    <property type="entry name" value="Fer2"/>
    <property type="match status" value="1"/>
</dbReference>
<dbReference type="InterPro" id="IPR039261">
    <property type="entry name" value="FNR_nucleotide-bd"/>
</dbReference>
<name>A0A0R0CP44_9GAMM</name>
<reference evidence="6 7" key="1">
    <citation type="submission" date="2015-05" db="EMBL/GenBank/DDBJ databases">
        <title>Genome sequencing and analysis of members of genus Stenotrophomonas.</title>
        <authorList>
            <person name="Patil P.P."/>
            <person name="Midha S."/>
            <person name="Patil P.B."/>
        </authorList>
    </citation>
    <scope>NUCLEOTIDE SEQUENCE [LARGE SCALE GENOMIC DNA]</scope>
    <source>
        <strain evidence="6 7">DSM 18941</strain>
    </source>
</reference>
<dbReference type="Proteomes" id="UP000051863">
    <property type="component" value="Unassembled WGS sequence"/>
</dbReference>
<dbReference type="Gene3D" id="2.40.30.10">
    <property type="entry name" value="Translation factors"/>
    <property type="match status" value="1"/>
</dbReference>